<keyword evidence="3" id="KW-1185">Reference proteome</keyword>
<proteinExistence type="predicted"/>
<dbReference type="Proteomes" id="UP000018888">
    <property type="component" value="Unassembled WGS sequence"/>
</dbReference>
<feature type="transmembrane region" description="Helical" evidence="1">
    <location>
        <begin position="54"/>
        <end position="81"/>
    </location>
</feature>
<evidence type="ECO:0000313" key="3">
    <source>
        <dbReference type="Proteomes" id="UP000018888"/>
    </source>
</evidence>
<dbReference type="AlphaFoldDB" id="A0A2P4Q176"/>
<feature type="transmembrane region" description="Helical" evidence="1">
    <location>
        <begin position="21"/>
        <end position="42"/>
    </location>
</feature>
<gene>
    <name evidence="2" type="ORF">GLOIN_2v1607517</name>
</gene>
<sequence length="84" mass="10151">MFGPFSHQIPLISIRNHSMKFYDVLPIMKFFKNCNLFLYSHFVLSSRDSFKSEFSTFICFFIPFSYTSILTWFLIIIPFIIRKF</sequence>
<evidence type="ECO:0000256" key="1">
    <source>
        <dbReference type="SAM" id="Phobius"/>
    </source>
</evidence>
<keyword evidence="1" id="KW-1133">Transmembrane helix</keyword>
<name>A0A2P4Q176_RHIID</name>
<comment type="caution">
    <text evidence="2">The sequence shown here is derived from an EMBL/GenBank/DDBJ whole genome shotgun (WGS) entry which is preliminary data.</text>
</comment>
<reference evidence="2 3" key="2">
    <citation type="journal article" date="2018" name="New Phytol.">
        <title>High intraspecific genome diversity in the model arbuscular mycorrhizal symbiont Rhizophagus irregularis.</title>
        <authorList>
            <person name="Chen E.C.H."/>
            <person name="Morin E."/>
            <person name="Beaudet D."/>
            <person name="Noel J."/>
            <person name="Yildirir G."/>
            <person name="Ndikumana S."/>
            <person name="Charron P."/>
            <person name="St-Onge C."/>
            <person name="Giorgi J."/>
            <person name="Kruger M."/>
            <person name="Marton T."/>
            <person name="Ropars J."/>
            <person name="Grigoriev I.V."/>
            <person name="Hainaut M."/>
            <person name="Henrissat B."/>
            <person name="Roux C."/>
            <person name="Martin F."/>
            <person name="Corradi N."/>
        </authorList>
    </citation>
    <scope>NUCLEOTIDE SEQUENCE [LARGE SCALE GENOMIC DNA]</scope>
    <source>
        <strain evidence="2 3">DAOM 197198</strain>
    </source>
</reference>
<accession>A0A2P4Q176</accession>
<dbReference type="EMBL" id="AUPC02000109">
    <property type="protein sequence ID" value="POG71374.1"/>
    <property type="molecule type" value="Genomic_DNA"/>
</dbReference>
<keyword evidence="1" id="KW-0472">Membrane</keyword>
<evidence type="ECO:0000313" key="2">
    <source>
        <dbReference type="EMBL" id="POG71374.1"/>
    </source>
</evidence>
<reference evidence="2 3" key="1">
    <citation type="journal article" date="2013" name="Proc. Natl. Acad. Sci. U.S.A.">
        <title>Genome of an arbuscular mycorrhizal fungus provides insight into the oldest plant symbiosis.</title>
        <authorList>
            <person name="Tisserant E."/>
            <person name="Malbreil M."/>
            <person name="Kuo A."/>
            <person name="Kohler A."/>
            <person name="Symeonidi A."/>
            <person name="Balestrini R."/>
            <person name="Charron P."/>
            <person name="Duensing N."/>
            <person name="Frei Dit Frey N."/>
            <person name="Gianinazzi-Pearson V."/>
            <person name="Gilbert L.B."/>
            <person name="Handa Y."/>
            <person name="Herr J.R."/>
            <person name="Hijri M."/>
            <person name="Koul R."/>
            <person name="Kawaguchi M."/>
            <person name="Krajinski F."/>
            <person name="Lammers P.J."/>
            <person name="Masclaux F.G."/>
            <person name="Murat C."/>
            <person name="Morin E."/>
            <person name="Ndikumana S."/>
            <person name="Pagni M."/>
            <person name="Petitpierre D."/>
            <person name="Requena N."/>
            <person name="Rosikiewicz P."/>
            <person name="Riley R."/>
            <person name="Saito K."/>
            <person name="San Clemente H."/>
            <person name="Shapiro H."/>
            <person name="van Tuinen D."/>
            <person name="Becard G."/>
            <person name="Bonfante P."/>
            <person name="Paszkowski U."/>
            <person name="Shachar-Hill Y.Y."/>
            <person name="Tuskan G.A."/>
            <person name="Young P.W."/>
            <person name="Sanders I.R."/>
            <person name="Henrissat B."/>
            <person name="Rensing S.A."/>
            <person name="Grigoriev I.V."/>
            <person name="Corradi N."/>
            <person name="Roux C."/>
            <person name="Martin F."/>
        </authorList>
    </citation>
    <scope>NUCLEOTIDE SEQUENCE [LARGE SCALE GENOMIC DNA]</scope>
    <source>
        <strain evidence="2 3">DAOM 197198</strain>
    </source>
</reference>
<keyword evidence="1" id="KW-0812">Transmembrane</keyword>
<protein>
    <submittedName>
        <fullName evidence="2">Uncharacterized protein</fullName>
    </submittedName>
</protein>
<organism evidence="2 3">
    <name type="scientific">Rhizophagus irregularis (strain DAOM 181602 / DAOM 197198 / MUCL 43194)</name>
    <name type="common">Arbuscular mycorrhizal fungus</name>
    <name type="synonym">Glomus intraradices</name>
    <dbReference type="NCBI Taxonomy" id="747089"/>
    <lineage>
        <taxon>Eukaryota</taxon>
        <taxon>Fungi</taxon>
        <taxon>Fungi incertae sedis</taxon>
        <taxon>Mucoromycota</taxon>
        <taxon>Glomeromycotina</taxon>
        <taxon>Glomeromycetes</taxon>
        <taxon>Glomerales</taxon>
        <taxon>Glomeraceae</taxon>
        <taxon>Rhizophagus</taxon>
    </lineage>
</organism>